<name>A0A9D0ZQT6_9FIRM</name>
<comment type="caution">
    <text evidence="1">The sequence shown here is derived from an EMBL/GenBank/DDBJ whole genome shotgun (WGS) entry which is preliminary data.</text>
</comment>
<organism evidence="1 2">
    <name type="scientific">Candidatus Coprosoma intestinipullorum</name>
    <dbReference type="NCBI Taxonomy" id="2840752"/>
    <lineage>
        <taxon>Bacteria</taxon>
        <taxon>Bacillati</taxon>
        <taxon>Bacillota</taxon>
        <taxon>Bacillota incertae sedis</taxon>
        <taxon>Candidatus Coprosoma</taxon>
    </lineage>
</organism>
<evidence type="ECO:0000313" key="2">
    <source>
        <dbReference type="Proteomes" id="UP000886786"/>
    </source>
</evidence>
<reference evidence="1" key="1">
    <citation type="submission" date="2020-10" db="EMBL/GenBank/DDBJ databases">
        <authorList>
            <person name="Gilroy R."/>
        </authorList>
    </citation>
    <scope>NUCLEOTIDE SEQUENCE</scope>
    <source>
        <strain evidence="1">CHK147-3167</strain>
    </source>
</reference>
<dbReference type="Proteomes" id="UP000886786">
    <property type="component" value="Unassembled WGS sequence"/>
</dbReference>
<dbReference type="AlphaFoldDB" id="A0A9D0ZQT6"/>
<sequence>MKSQSTIVFYKKGFKRIFLFEADSIDDMFRAFKYDAFKDKEGKAYFLVDGVEIKLTDS</sequence>
<proteinExistence type="predicted"/>
<reference evidence="1" key="2">
    <citation type="journal article" date="2021" name="PeerJ">
        <title>Extensive microbial diversity within the chicken gut microbiome revealed by metagenomics and culture.</title>
        <authorList>
            <person name="Gilroy R."/>
            <person name="Ravi A."/>
            <person name="Getino M."/>
            <person name="Pursley I."/>
            <person name="Horton D.L."/>
            <person name="Alikhan N.F."/>
            <person name="Baker D."/>
            <person name="Gharbi K."/>
            <person name="Hall N."/>
            <person name="Watson M."/>
            <person name="Adriaenssens E.M."/>
            <person name="Foster-Nyarko E."/>
            <person name="Jarju S."/>
            <person name="Secka A."/>
            <person name="Antonio M."/>
            <person name="Oren A."/>
            <person name="Chaudhuri R.R."/>
            <person name="La Ragione R."/>
            <person name="Hildebrand F."/>
            <person name="Pallen M.J."/>
        </authorList>
    </citation>
    <scope>NUCLEOTIDE SEQUENCE</scope>
    <source>
        <strain evidence="1">CHK147-3167</strain>
    </source>
</reference>
<accession>A0A9D0ZQT6</accession>
<dbReference type="EMBL" id="DVFV01000053">
    <property type="protein sequence ID" value="HIQ90545.1"/>
    <property type="molecule type" value="Genomic_DNA"/>
</dbReference>
<gene>
    <name evidence="1" type="ORF">IAB27_02810</name>
</gene>
<evidence type="ECO:0000313" key="1">
    <source>
        <dbReference type="EMBL" id="HIQ90545.1"/>
    </source>
</evidence>
<protein>
    <submittedName>
        <fullName evidence="1">Uncharacterized protein</fullName>
    </submittedName>
</protein>